<dbReference type="InterPro" id="IPR029061">
    <property type="entry name" value="THDP-binding"/>
</dbReference>
<feature type="domain" description="Thiamine pyrophosphate enzyme N-terminal TPP-binding" evidence="9">
    <location>
        <begin position="6"/>
        <end position="105"/>
    </location>
</feature>
<dbReference type="InterPro" id="IPR051818">
    <property type="entry name" value="TPP_dependent_decarboxylase"/>
</dbReference>
<evidence type="ECO:0000256" key="4">
    <source>
        <dbReference type="ARBA" id="ARBA00037396"/>
    </source>
</evidence>
<organism evidence="10 11">
    <name type="scientific">Methanothermobacter defluvii</name>
    <dbReference type="NCBI Taxonomy" id="49339"/>
    <lineage>
        <taxon>Archaea</taxon>
        <taxon>Methanobacteriati</taxon>
        <taxon>Methanobacteriota</taxon>
        <taxon>Methanomada group</taxon>
        <taxon>Methanobacteria</taxon>
        <taxon>Methanobacteriales</taxon>
        <taxon>Methanobacteriaceae</taxon>
        <taxon>Methanothermobacter</taxon>
    </lineage>
</organism>
<dbReference type="EC" id="4.1.1.79" evidence="7"/>
<evidence type="ECO:0000259" key="9">
    <source>
        <dbReference type="Pfam" id="PF02776"/>
    </source>
</evidence>
<dbReference type="PANTHER" id="PTHR42818:SF1">
    <property type="entry name" value="SULFOPYRUVATE DECARBOXYLASE"/>
    <property type="match status" value="1"/>
</dbReference>
<evidence type="ECO:0000256" key="7">
    <source>
        <dbReference type="ARBA" id="ARBA00038875"/>
    </source>
</evidence>
<evidence type="ECO:0000256" key="6">
    <source>
        <dbReference type="ARBA" id="ARBA00038733"/>
    </source>
</evidence>
<proteinExistence type="predicted"/>
<dbReference type="GeneID" id="24854329"/>
<dbReference type="NCBIfam" id="TIGR03845">
    <property type="entry name" value="sulfopyru_alph"/>
    <property type="match status" value="1"/>
</dbReference>
<dbReference type="GO" id="GO:0030976">
    <property type="term" value="F:thiamine pyrophosphate binding"/>
    <property type="evidence" value="ECO:0007669"/>
    <property type="project" value="InterPro"/>
</dbReference>
<dbReference type="PANTHER" id="PTHR42818">
    <property type="entry name" value="SULFOPYRUVATE DECARBOXYLASE SUBUNIT ALPHA"/>
    <property type="match status" value="1"/>
</dbReference>
<name>A0A371NE48_9EURY</name>
<evidence type="ECO:0000256" key="1">
    <source>
        <dbReference type="ARBA" id="ARBA00022545"/>
    </source>
</evidence>
<comment type="caution">
    <text evidence="10">The sequence shown here is derived from an EMBL/GenBank/DDBJ whole genome shotgun (WGS) entry which is preliminary data.</text>
</comment>
<gene>
    <name evidence="10" type="ORF">C7452_0176</name>
</gene>
<dbReference type="Proteomes" id="UP000256864">
    <property type="component" value="Unassembled WGS sequence"/>
</dbReference>
<dbReference type="AlphaFoldDB" id="A0A371NE48"/>
<evidence type="ECO:0000313" key="11">
    <source>
        <dbReference type="Proteomes" id="UP000256864"/>
    </source>
</evidence>
<keyword evidence="11" id="KW-1185">Reference proteome</keyword>
<dbReference type="SUPFAM" id="SSF52518">
    <property type="entry name" value="Thiamin diphosphate-binding fold (THDP-binding)"/>
    <property type="match status" value="1"/>
</dbReference>
<dbReference type="CDD" id="cd07035">
    <property type="entry name" value="TPP_PYR_POX_like"/>
    <property type="match status" value="1"/>
</dbReference>
<keyword evidence="2" id="KW-0210">Decarboxylase</keyword>
<comment type="catalytic activity">
    <reaction evidence="8">
        <text>3-sulfopyruvate + H(+) = sulfoacetaldehyde + CO2</text>
        <dbReference type="Rhea" id="RHEA:20948"/>
        <dbReference type="ChEBI" id="CHEBI:15378"/>
        <dbReference type="ChEBI" id="CHEBI:16526"/>
        <dbReference type="ChEBI" id="CHEBI:57940"/>
        <dbReference type="ChEBI" id="CHEBI:58246"/>
        <dbReference type="EC" id="4.1.1.79"/>
    </reaction>
</comment>
<dbReference type="Pfam" id="PF02776">
    <property type="entry name" value="TPP_enzyme_N"/>
    <property type="match status" value="1"/>
</dbReference>
<dbReference type="GO" id="GO:0019295">
    <property type="term" value="P:coenzyme M biosynthetic process"/>
    <property type="evidence" value="ECO:0007669"/>
    <property type="project" value="UniProtKB-KW"/>
</dbReference>
<keyword evidence="10" id="KW-0670">Pyruvate</keyword>
<reference evidence="10 11" key="1">
    <citation type="submission" date="2018-07" db="EMBL/GenBank/DDBJ databases">
        <title>Genomic Encyclopedia of Type Strains, Phase IV (KMG-IV): sequencing the most valuable type-strain genomes for metagenomic binning, comparative biology and taxonomic classification.</title>
        <authorList>
            <person name="Goeker M."/>
        </authorList>
    </citation>
    <scope>NUCLEOTIDE SEQUENCE [LARGE SCALE GENOMIC DNA]</scope>
    <source>
        <strain evidence="10 11">DSM 7466</strain>
    </source>
</reference>
<comment type="pathway">
    <text evidence="5">Cofactor biosynthesis; coenzyme M biosynthesis; sulfoacetaldehyde from phosphoenolpyruvate and sulfite: step 4/4.</text>
</comment>
<keyword evidence="3" id="KW-0456">Lyase</keyword>
<dbReference type="Gene3D" id="3.40.50.970">
    <property type="match status" value="1"/>
</dbReference>
<dbReference type="GO" id="GO:0050545">
    <property type="term" value="F:sulfopyruvate decarboxylase activity"/>
    <property type="evidence" value="ECO:0007669"/>
    <property type="project" value="UniProtKB-EC"/>
</dbReference>
<comment type="function">
    <text evidence="4">Involved in the biosynthesis of the coenzyme M (2-mercaptoethanesulfonic acid). Catalyzes the decarboxylation of sulfopyruvate to sulfoacetaldehyde.</text>
</comment>
<sequence>MKVDSSEAVYAGMKDAGIDFAVSVPCVNLRTVLEMVDADPAIMHVPVTREEEGFGVAAGAHMAGKTTAILMQNSGLGNSVNVLASLYSLYHIPITMIVSHRGTKGEFMEAQVPMGRATGDILRILEIPFRTPRTPAEARESIGELTDISLRTDKAVAVLLDVSYW</sequence>
<dbReference type="FunFam" id="3.40.50.970:FF:000039">
    <property type="entry name" value="Indolepyruvate oxidoreductase subunit IorA"/>
    <property type="match status" value="1"/>
</dbReference>
<evidence type="ECO:0000256" key="5">
    <source>
        <dbReference type="ARBA" id="ARBA00037914"/>
    </source>
</evidence>
<dbReference type="EMBL" id="QREL01000001">
    <property type="protein sequence ID" value="REE28176.1"/>
    <property type="molecule type" value="Genomic_DNA"/>
</dbReference>
<keyword evidence="1" id="KW-0174">Coenzyme M biosynthesis</keyword>
<comment type="subunit">
    <text evidence="6">Heterododecamer composed of 6 subunits alpha and 6 subunits beta.</text>
</comment>
<dbReference type="InterPro" id="IPR022502">
    <property type="entry name" value="Sulfopyruvate_deCO2ase_alpha"/>
</dbReference>
<protein>
    <recommendedName>
        <fullName evidence="7">sulfopyruvate decarboxylase</fullName>
        <ecNumber evidence="7">4.1.1.79</ecNumber>
    </recommendedName>
</protein>
<accession>A0A371NE48</accession>
<evidence type="ECO:0000256" key="2">
    <source>
        <dbReference type="ARBA" id="ARBA00022793"/>
    </source>
</evidence>
<evidence type="ECO:0000313" key="10">
    <source>
        <dbReference type="EMBL" id="REE28176.1"/>
    </source>
</evidence>
<dbReference type="RefSeq" id="WP_048175767.1">
    <property type="nucleotide sequence ID" value="NZ_QREL01000001.1"/>
</dbReference>
<evidence type="ECO:0000256" key="8">
    <source>
        <dbReference type="ARBA" id="ARBA00048551"/>
    </source>
</evidence>
<dbReference type="InterPro" id="IPR012001">
    <property type="entry name" value="Thiamin_PyroP_enz_TPP-bd_dom"/>
</dbReference>
<evidence type="ECO:0000256" key="3">
    <source>
        <dbReference type="ARBA" id="ARBA00023239"/>
    </source>
</evidence>